<evidence type="ECO:0000313" key="2">
    <source>
        <dbReference type="Proteomes" id="UP000004507"/>
    </source>
</evidence>
<sequence>MSPVAVGSVAPPILVNQKLMAARGMMDLVNLCGGR</sequence>
<dbReference type="EMBL" id="AAMS01000003">
    <property type="protein sequence ID" value="EAQ07278.1"/>
    <property type="molecule type" value="Genomic_DNA"/>
</dbReference>
<protein>
    <submittedName>
        <fullName evidence="1">Uncharacterized protein</fullName>
    </submittedName>
</protein>
<dbReference type="Proteomes" id="UP000004507">
    <property type="component" value="Unassembled WGS sequence"/>
</dbReference>
<keyword evidence="2" id="KW-1185">Reference proteome</keyword>
<organism evidence="1 2">
    <name type="scientific">Yoonia vestfoldensis SKA53</name>
    <dbReference type="NCBI Taxonomy" id="314232"/>
    <lineage>
        <taxon>Bacteria</taxon>
        <taxon>Pseudomonadati</taxon>
        <taxon>Pseudomonadota</taxon>
        <taxon>Alphaproteobacteria</taxon>
        <taxon>Rhodobacterales</taxon>
        <taxon>Paracoccaceae</taxon>
        <taxon>Yoonia</taxon>
    </lineage>
</organism>
<name>A3V471_9RHOB</name>
<gene>
    <name evidence="1" type="ORF">SKA53_02741</name>
</gene>
<accession>A3V471</accession>
<evidence type="ECO:0000313" key="1">
    <source>
        <dbReference type="EMBL" id="EAQ07278.1"/>
    </source>
</evidence>
<comment type="caution">
    <text evidence="1">The sequence shown here is derived from an EMBL/GenBank/DDBJ whole genome shotgun (WGS) entry which is preliminary data.</text>
</comment>
<dbReference type="AlphaFoldDB" id="A3V471"/>
<dbReference type="HOGENOM" id="CLU_3365707_0_0_5"/>
<proteinExistence type="predicted"/>
<reference evidence="1 2" key="1">
    <citation type="submission" date="2006-01" db="EMBL/GenBank/DDBJ databases">
        <authorList>
            <person name="Hagstrom A."/>
            <person name="Ferriera S."/>
            <person name="Johnson J."/>
            <person name="Kravitz S."/>
            <person name="Halpern A."/>
            <person name="Remington K."/>
            <person name="Beeson K."/>
            <person name="Tran B."/>
            <person name="Rogers Y.-H."/>
            <person name="Friedman R."/>
            <person name="Venter J.C."/>
        </authorList>
    </citation>
    <scope>NUCLEOTIDE SEQUENCE [LARGE SCALE GENOMIC DNA]</scope>
    <source>
        <strain evidence="1 2">SKA53</strain>
    </source>
</reference>